<dbReference type="Proteomes" id="UP001152607">
    <property type="component" value="Unassembled WGS sequence"/>
</dbReference>
<evidence type="ECO:0000313" key="4">
    <source>
        <dbReference type="Proteomes" id="UP001152607"/>
    </source>
</evidence>
<keyword evidence="2" id="KW-0812">Transmembrane</keyword>
<feature type="transmembrane region" description="Helical" evidence="2">
    <location>
        <begin position="67"/>
        <end position="91"/>
    </location>
</feature>
<organism evidence="3 4">
    <name type="scientific">Periconia digitata</name>
    <dbReference type="NCBI Taxonomy" id="1303443"/>
    <lineage>
        <taxon>Eukaryota</taxon>
        <taxon>Fungi</taxon>
        <taxon>Dikarya</taxon>
        <taxon>Ascomycota</taxon>
        <taxon>Pezizomycotina</taxon>
        <taxon>Dothideomycetes</taxon>
        <taxon>Pleosporomycetidae</taxon>
        <taxon>Pleosporales</taxon>
        <taxon>Massarineae</taxon>
        <taxon>Periconiaceae</taxon>
        <taxon>Periconia</taxon>
    </lineage>
</organism>
<evidence type="ECO:0000313" key="3">
    <source>
        <dbReference type="EMBL" id="CAI6334885.1"/>
    </source>
</evidence>
<keyword evidence="2" id="KW-0472">Membrane</keyword>
<reference evidence="3" key="1">
    <citation type="submission" date="2023-01" db="EMBL/GenBank/DDBJ databases">
        <authorList>
            <person name="Van Ghelder C."/>
            <person name="Rancurel C."/>
        </authorList>
    </citation>
    <scope>NUCLEOTIDE SEQUENCE</scope>
    <source>
        <strain evidence="3">CNCM I-4278</strain>
    </source>
</reference>
<proteinExistence type="predicted"/>
<feature type="compositionally biased region" description="Basic and acidic residues" evidence="1">
    <location>
        <begin position="401"/>
        <end position="435"/>
    </location>
</feature>
<keyword evidence="2" id="KW-1133">Transmembrane helix</keyword>
<dbReference type="PANTHER" id="PTHR35179">
    <property type="entry name" value="PROTEIN CBG02620"/>
    <property type="match status" value="1"/>
</dbReference>
<feature type="transmembrane region" description="Helical" evidence="2">
    <location>
        <begin position="214"/>
        <end position="235"/>
    </location>
</feature>
<feature type="transmembrane region" description="Helical" evidence="2">
    <location>
        <begin position="97"/>
        <end position="116"/>
    </location>
</feature>
<dbReference type="AlphaFoldDB" id="A0A9W4UF76"/>
<accession>A0A9W4UF76</accession>
<gene>
    <name evidence="3" type="ORF">PDIGIT_LOCUS7955</name>
</gene>
<protein>
    <submittedName>
        <fullName evidence="3">Uncharacterized protein</fullName>
    </submittedName>
</protein>
<keyword evidence="4" id="KW-1185">Reference proteome</keyword>
<feature type="transmembrane region" description="Helical" evidence="2">
    <location>
        <begin position="32"/>
        <end position="55"/>
    </location>
</feature>
<dbReference type="EMBL" id="CAOQHR010000005">
    <property type="protein sequence ID" value="CAI6334885.1"/>
    <property type="molecule type" value="Genomic_DNA"/>
</dbReference>
<comment type="caution">
    <text evidence="3">The sequence shown here is derived from an EMBL/GenBank/DDBJ whole genome shotgun (WGS) entry which is preliminary data.</text>
</comment>
<evidence type="ECO:0000256" key="2">
    <source>
        <dbReference type="SAM" id="Phobius"/>
    </source>
</evidence>
<feature type="region of interest" description="Disordered" evidence="1">
    <location>
        <begin position="401"/>
        <end position="464"/>
    </location>
</feature>
<feature type="transmembrane region" description="Helical" evidence="2">
    <location>
        <begin position="136"/>
        <end position="156"/>
    </location>
</feature>
<dbReference type="OrthoDB" id="3205825at2759"/>
<name>A0A9W4UF76_9PLEO</name>
<dbReference type="PANTHER" id="PTHR35179:SF1">
    <property type="entry name" value="INTEGRAL MEMBRANE PROTEIN"/>
    <property type="match status" value="1"/>
</dbReference>
<evidence type="ECO:0000256" key="1">
    <source>
        <dbReference type="SAM" id="MobiDB-lite"/>
    </source>
</evidence>
<sequence>MDREFRDVPGFVAWGPFIPSTYKNEDITLADVVIASVVWGLTVVFSILAVYLGYGQTIGSRYPWKSIYVWLIWLELIVCFVMGLECFLHLMKIIRPSFAFYFTILFWWCIQVQLLLQIIINRIRVIIPDRKLSRHIMIATAVFVTLINISVFNIWIPARLQISHRYIHINEIWDRIEKVLYLITDAMLNGYFLKTVKANLINNGLQKYNKLLRFNQRIIVVSLLMDVMIILAMSIPNSFVYIQFHPLAYLVKLNIEMTMANLIKRIAVSKARRPGHASVAHEYNSEDISSASVTCSRAPRNPYIELTTKAARKNWLGQSQSSPPPRADDERVISFVPTGSQIKKTREILITSDPNPEYNGNRKELVGKNETVVIHTDIESAKSLDDSTDSGDSLDERLEQMQNSAEERKGDILERRKGYSLDRRRDEILDRRRADESDDEVSLVPPPPPPTLPRSNQDRSEQHR</sequence>